<accession>A0AAV4K751</accession>
<evidence type="ECO:0000313" key="3">
    <source>
        <dbReference type="Proteomes" id="UP000630135"/>
    </source>
</evidence>
<dbReference type="EMBL" id="BMMA01000003">
    <property type="protein sequence ID" value="GGI74810.1"/>
    <property type="molecule type" value="Genomic_DNA"/>
</dbReference>
<sequence>MPLTLTGLRRTLADMDAPELRALLEDLYRASAANKRLLTAKLQGDNSELRAKLESELKKAFGTPERTATFRVSGAKNALADYVKVAAPLDALDAELRYVEAAMDCLGTYGGWPDNNYSSTEKVWEGLLKRAKKLPDDALPHDRFQAIAKRAYNVGLDGIPYEYDVFRGLHDDDEDDELED</sequence>
<reference evidence="1" key="4">
    <citation type="submission" date="2023-08" db="EMBL/GenBank/DDBJ databases">
        <authorList>
            <person name="Sun Q."/>
            <person name="Zhou Y."/>
        </authorList>
    </citation>
    <scope>NUCLEOTIDE SEQUENCE</scope>
    <source>
        <strain evidence="2">CGMCC 1.8884</strain>
        <strain evidence="1">CGMCC 1.8885</strain>
    </source>
</reference>
<dbReference type="Proteomes" id="UP000630135">
    <property type="component" value="Unassembled WGS sequence"/>
</dbReference>
<name>A0AAV4K751_9DEIO</name>
<dbReference type="AlphaFoldDB" id="A0AAV4K751"/>
<reference evidence="3" key="3">
    <citation type="journal article" date="2019" name="Int. J. Syst. Evol. Microbiol.">
        <title>The Global Catalogue of Microorganisms (GCM) 10K type strain sequencing project: providing services to taxonomists for standard genome sequencing and annotation.</title>
        <authorList>
            <consortium name="The Broad Institute Genomics Platform"/>
            <consortium name="The Broad Institute Genome Sequencing Center for Infectious Disease"/>
            <person name="Wu L."/>
            <person name="Ma J."/>
        </authorList>
    </citation>
    <scope>NUCLEOTIDE SEQUENCE [LARGE SCALE GENOMIC DNA]</scope>
    <source>
        <strain evidence="3">CGMCC 1.8884</strain>
    </source>
</reference>
<reference evidence="1" key="2">
    <citation type="journal article" date="2014" name="Int. J. Syst. Evol. Microbiol.">
        <title>Complete genome sequence of Corynebacterium casei LMG S-19264T (=DSM 44701T), isolated from a smear-ripened cheese.</title>
        <authorList>
            <consortium name="US DOE Joint Genome Institute (JGI-PGF)"/>
            <person name="Walter F."/>
            <person name="Albersmeier A."/>
            <person name="Kalinowski J."/>
            <person name="Ruckert C."/>
        </authorList>
    </citation>
    <scope>NUCLEOTIDE SEQUENCE</scope>
    <source>
        <strain evidence="1">CGMCC 1.8885</strain>
    </source>
</reference>
<protein>
    <submittedName>
        <fullName evidence="1">Uncharacterized protein</fullName>
    </submittedName>
</protein>
<evidence type="ECO:0000313" key="1">
    <source>
        <dbReference type="EMBL" id="GGI74810.1"/>
    </source>
</evidence>
<organism evidence="1 4">
    <name type="scientific">Deinococcus wulumuqiensis</name>
    <dbReference type="NCBI Taxonomy" id="980427"/>
    <lineage>
        <taxon>Bacteria</taxon>
        <taxon>Thermotogati</taxon>
        <taxon>Deinococcota</taxon>
        <taxon>Deinococci</taxon>
        <taxon>Deinococcales</taxon>
        <taxon>Deinococcaceae</taxon>
        <taxon>Deinococcus</taxon>
    </lineage>
</organism>
<proteinExistence type="predicted"/>
<keyword evidence="3" id="KW-1185">Reference proteome</keyword>
<dbReference type="GeneID" id="59164219"/>
<evidence type="ECO:0000313" key="4">
    <source>
        <dbReference type="Proteomes" id="UP000652720"/>
    </source>
</evidence>
<gene>
    <name evidence="2" type="ORF">GCM10008021_07100</name>
    <name evidence="1" type="ORF">GCM10010914_06200</name>
</gene>
<evidence type="ECO:0000313" key="2">
    <source>
        <dbReference type="EMBL" id="GGP29059.1"/>
    </source>
</evidence>
<dbReference type="Proteomes" id="UP000652720">
    <property type="component" value="Unassembled WGS sequence"/>
</dbReference>
<reference evidence="2" key="1">
    <citation type="journal article" date="2014" name="Int. J. Syst. Evol. Microbiol.">
        <title>Complete genome of a new Firmicutes species belonging to the dominant human colonic microbiota ('Ruminococcus bicirculans') reveals two chromosomes and a selective capacity to utilize plant glucans.</title>
        <authorList>
            <consortium name="NISC Comparative Sequencing Program"/>
            <person name="Wegmann U."/>
            <person name="Louis P."/>
            <person name="Goesmann A."/>
            <person name="Henrissat B."/>
            <person name="Duncan S.H."/>
            <person name="Flint H.J."/>
        </authorList>
    </citation>
    <scope>NUCLEOTIDE SEQUENCE</scope>
    <source>
        <strain evidence="2">CGMCC 1.8884</strain>
    </source>
</reference>
<dbReference type="RefSeq" id="WP_017871598.1">
    <property type="nucleotide sequence ID" value="NZ_BMLZ01000006.1"/>
</dbReference>
<comment type="caution">
    <text evidence="1">The sequence shown here is derived from an EMBL/GenBank/DDBJ whole genome shotgun (WGS) entry which is preliminary data.</text>
</comment>
<dbReference type="EMBL" id="BMLZ01000006">
    <property type="protein sequence ID" value="GGP29059.1"/>
    <property type="molecule type" value="Genomic_DNA"/>
</dbReference>